<dbReference type="SUPFAM" id="SSF52540">
    <property type="entry name" value="P-loop containing nucleoside triphosphate hydrolases"/>
    <property type="match status" value="2"/>
</dbReference>
<sequence length="380" mass="40080">MRDGSFALLWLHGPSGVGKSTVAWEIFGELGRTGVDTVYVDVDQLGLCHPAPGDDPGNERLKAANLAAVGSVVRDAGARGLLVSGILETADAVRAYAERMPGIALTLCRLRAGERTLRDRITARGWQPQLADAAVQHAESLDRAETGELRVDTDGLSVAEVARLVREKTGWPPVVEGTAERAIPPSTVDEGAAPMLWLCGPRGVGKSAVAWEIFAGLIGSGVRTAYVDLAQLGFRRPAPDDPGGHRLKARNLGALWANFHAAGARCLIVSGGAGDQATVDRYLAAVPGTRPKVCLLRAGPAALTDRILRRGRGAGPPIPGDDLNGRSAEDLRSLAERAAREAEELDRAGIGDFRVDTGDRSAEEVARLVRARTGDWPGLA</sequence>
<dbReference type="RefSeq" id="WP_345386238.1">
    <property type="nucleotide sequence ID" value="NZ_BAABHG010000001.1"/>
</dbReference>
<reference evidence="2" key="1">
    <citation type="journal article" date="2019" name="Int. J. Syst. Evol. Microbiol.">
        <title>The Global Catalogue of Microorganisms (GCM) 10K type strain sequencing project: providing services to taxonomists for standard genome sequencing and annotation.</title>
        <authorList>
            <consortium name="The Broad Institute Genomics Platform"/>
            <consortium name="The Broad Institute Genome Sequencing Center for Infectious Disease"/>
            <person name="Wu L."/>
            <person name="Ma J."/>
        </authorList>
    </citation>
    <scope>NUCLEOTIDE SEQUENCE [LARGE SCALE GENOMIC DNA]</scope>
    <source>
        <strain evidence="2">CGMCC 4.7643</strain>
    </source>
</reference>
<organism evidence="1 2">
    <name type="scientific">Amycolatopsis samaneae</name>
    <dbReference type="NCBI Taxonomy" id="664691"/>
    <lineage>
        <taxon>Bacteria</taxon>
        <taxon>Bacillati</taxon>
        <taxon>Actinomycetota</taxon>
        <taxon>Actinomycetes</taxon>
        <taxon>Pseudonocardiales</taxon>
        <taxon>Pseudonocardiaceae</taxon>
        <taxon>Amycolatopsis</taxon>
    </lineage>
</organism>
<dbReference type="Proteomes" id="UP001597419">
    <property type="component" value="Unassembled WGS sequence"/>
</dbReference>
<accession>A0ABW5GSK5</accession>
<dbReference type="EMBL" id="JBHUKU010000022">
    <property type="protein sequence ID" value="MFD2463888.1"/>
    <property type="molecule type" value="Genomic_DNA"/>
</dbReference>
<name>A0ABW5GSK5_9PSEU</name>
<proteinExistence type="predicted"/>
<protein>
    <recommendedName>
        <fullName evidence="3">Adenylyl-sulfate kinase</fullName>
    </recommendedName>
</protein>
<comment type="caution">
    <text evidence="1">The sequence shown here is derived from an EMBL/GenBank/DDBJ whole genome shotgun (WGS) entry which is preliminary data.</text>
</comment>
<dbReference type="InterPro" id="IPR027417">
    <property type="entry name" value="P-loop_NTPase"/>
</dbReference>
<dbReference type="Gene3D" id="3.40.50.300">
    <property type="entry name" value="P-loop containing nucleotide triphosphate hydrolases"/>
    <property type="match status" value="2"/>
</dbReference>
<gene>
    <name evidence="1" type="ORF">ACFSYJ_35095</name>
</gene>
<evidence type="ECO:0000313" key="1">
    <source>
        <dbReference type="EMBL" id="MFD2463888.1"/>
    </source>
</evidence>
<evidence type="ECO:0008006" key="3">
    <source>
        <dbReference type="Google" id="ProtNLM"/>
    </source>
</evidence>
<keyword evidence="2" id="KW-1185">Reference proteome</keyword>
<evidence type="ECO:0000313" key="2">
    <source>
        <dbReference type="Proteomes" id="UP001597419"/>
    </source>
</evidence>